<feature type="transmembrane region" description="Helical" evidence="7">
    <location>
        <begin position="355"/>
        <end position="382"/>
    </location>
</feature>
<dbReference type="PANTHER" id="PTHR30572">
    <property type="entry name" value="MEMBRANE COMPONENT OF TRANSPORTER-RELATED"/>
    <property type="match status" value="1"/>
</dbReference>
<dbReference type="Pfam" id="PF02687">
    <property type="entry name" value="FtsX"/>
    <property type="match status" value="1"/>
</dbReference>
<gene>
    <name evidence="10" type="ORF">CARG_01395</name>
</gene>
<keyword evidence="3 7" id="KW-0812">Transmembrane</keyword>
<dbReference type="HOGENOM" id="CLU_000604_8_0_11"/>
<dbReference type="PATRIC" id="fig|1348662.3.peg.274"/>
<dbReference type="GO" id="GO:0005886">
    <property type="term" value="C:plasma membrane"/>
    <property type="evidence" value="ECO:0007669"/>
    <property type="project" value="UniProtKB-SubCell"/>
</dbReference>
<feature type="transmembrane region" description="Helical" evidence="7">
    <location>
        <begin position="302"/>
        <end position="334"/>
    </location>
</feature>
<dbReference type="GeneID" id="78249150"/>
<feature type="domain" description="MacB-like periplasmic core" evidence="9">
    <location>
        <begin position="21"/>
        <end position="273"/>
    </location>
</feature>
<feature type="transmembrane region" description="Helical" evidence="7">
    <location>
        <begin position="21"/>
        <end position="45"/>
    </location>
</feature>
<dbReference type="Proteomes" id="UP000016943">
    <property type="component" value="Chromosome"/>
</dbReference>
<keyword evidence="4 7" id="KW-1133">Transmembrane helix</keyword>
<feature type="transmembrane region" description="Helical" evidence="7">
    <location>
        <begin position="394"/>
        <end position="415"/>
    </location>
</feature>
<dbReference type="InterPro" id="IPR025857">
    <property type="entry name" value="MacB_PCD"/>
</dbReference>
<dbReference type="RefSeq" id="WP_020975592.1">
    <property type="nucleotide sequence ID" value="NC_022198.1"/>
</dbReference>
<protein>
    <recommendedName>
        <fullName evidence="12">ABC transporter permease</fullName>
    </recommendedName>
</protein>
<evidence type="ECO:0000256" key="5">
    <source>
        <dbReference type="ARBA" id="ARBA00023136"/>
    </source>
</evidence>
<dbReference type="OrthoDB" id="9780560at2"/>
<sequence>MKLGEAFLMALGSLKRNGLRSLLTLLGVIIGIAAVITILTLGAAASQKMINSINSIGGSDFQVAVEARPKEGQGDNEGNPNTNFYMDSATIPDSSRITPEMVDKLRLRFGDDLYGVTVAGFGGFSGQAVDPNAFDALSADPIDLSVTGVGPDYFKMNDKHVEFGREITQEDIDSEANVTVISHEVFTKMYDSDPQRALGSSIQFDGPFGTELFTVVGVTAGSSGGMFSFDFDELFAPYTVVNKYKNEANAWPSIGVRPAPGVDSEEFGKKLQRFFDAMYEDDAAAQVKVRDSKSELQTLQKILTMISVVISSIAGISLLVGGIGIMNIMLVTVTERTSEIGIRKAVGATTRDIRVQFVVEAMIICLMGGIIGIIIGTVFGVGGAMVMKEFVLPPVWGIIASLLISLLIGVFFGFYPANKAAKLNPIDALRHE</sequence>
<evidence type="ECO:0000256" key="6">
    <source>
        <dbReference type="ARBA" id="ARBA00038076"/>
    </source>
</evidence>
<evidence type="ECO:0000259" key="8">
    <source>
        <dbReference type="Pfam" id="PF02687"/>
    </source>
</evidence>
<dbReference type="GO" id="GO:0022857">
    <property type="term" value="F:transmembrane transporter activity"/>
    <property type="evidence" value="ECO:0007669"/>
    <property type="project" value="TreeGrafter"/>
</dbReference>
<evidence type="ECO:0000259" key="9">
    <source>
        <dbReference type="Pfam" id="PF12704"/>
    </source>
</evidence>
<evidence type="ECO:0000256" key="2">
    <source>
        <dbReference type="ARBA" id="ARBA00022475"/>
    </source>
</evidence>
<keyword evidence="11" id="KW-1185">Reference proteome</keyword>
<feature type="domain" description="ABC3 transporter permease C-terminal" evidence="8">
    <location>
        <begin position="312"/>
        <end position="425"/>
    </location>
</feature>
<evidence type="ECO:0000256" key="4">
    <source>
        <dbReference type="ARBA" id="ARBA00022989"/>
    </source>
</evidence>
<comment type="similarity">
    <text evidence="6">Belongs to the ABC-4 integral membrane protein family.</text>
</comment>
<dbReference type="EMBL" id="CP006365">
    <property type="protein sequence ID" value="AGU14461.1"/>
    <property type="molecule type" value="Genomic_DNA"/>
</dbReference>
<dbReference type="STRING" id="1348662.CARG_01395"/>
<dbReference type="eggNOG" id="COG0577">
    <property type="taxonomic scope" value="Bacteria"/>
</dbReference>
<keyword evidence="2" id="KW-1003">Cell membrane</keyword>
<accession>U3GWV9</accession>
<evidence type="ECO:0000256" key="3">
    <source>
        <dbReference type="ARBA" id="ARBA00022692"/>
    </source>
</evidence>
<evidence type="ECO:0008006" key="12">
    <source>
        <dbReference type="Google" id="ProtNLM"/>
    </source>
</evidence>
<dbReference type="InterPro" id="IPR050250">
    <property type="entry name" value="Macrolide_Exporter_MacB"/>
</dbReference>
<keyword evidence="5 7" id="KW-0472">Membrane</keyword>
<evidence type="ECO:0000313" key="11">
    <source>
        <dbReference type="Proteomes" id="UP000016943"/>
    </source>
</evidence>
<proteinExistence type="inferred from homology"/>
<name>U3GWV9_9CORY</name>
<evidence type="ECO:0000313" key="10">
    <source>
        <dbReference type="EMBL" id="AGU14461.1"/>
    </source>
</evidence>
<dbReference type="KEGG" id="caz:CARG_01395"/>
<dbReference type="PANTHER" id="PTHR30572:SF4">
    <property type="entry name" value="ABC TRANSPORTER PERMEASE YTRF"/>
    <property type="match status" value="1"/>
</dbReference>
<evidence type="ECO:0000256" key="1">
    <source>
        <dbReference type="ARBA" id="ARBA00004651"/>
    </source>
</evidence>
<dbReference type="Pfam" id="PF12704">
    <property type="entry name" value="MacB_PCD"/>
    <property type="match status" value="1"/>
</dbReference>
<dbReference type="InterPro" id="IPR003838">
    <property type="entry name" value="ABC3_permease_C"/>
</dbReference>
<dbReference type="AlphaFoldDB" id="U3GWV9"/>
<comment type="subcellular location">
    <subcellularLocation>
        <location evidence="1">Cell membrane</location>
        <topology evidence="1">Multi-pass membrane protein</topology>
    </subcellularLocation>
</comment>
<evidence type="ECO:0000256" key="7">
    <source>
        <dbReference type="SAM" id="Phobius"/>
    </source>
</evidence>
<organism evidence="10 11">
    <name type="scientific">Corynebacterium argentoratense DSM 44202</name>
    <dbReference type="NCBI Taxonomy" id="1348662"/>
    <lineage>
        <taxon>Bacteria</taxon>
        <taxon>Bacillati</taxon>
        <taxon>Actinomycetota</taxon>
        <taxon>Actinomycetes</taxon>
        <taxon>Mycobacteriales</taxon>
        <taxon>Corynebacteriaceae</taxon>
        <taxon>Corynebacterium</taxon>
    </lineage>
</organism>
<reference evidence="10 11" key="1">
    <citation type="journal article" date="2013" name="Genome Announc.">
        <title>Whole-Genome Sequence of the Clinical Strain Corynebacterium argentoratense DSM 44202, Isolated from a Human Throat Specimen.</title>
        <authorList>
            <person name="Bomholt C."/>
            <person name="Glaub A."/>
            <person name="Gravermann K."/>
            <person name="Albersmeier A."/>
            <person name="Brinkrolf K."/>
            <person name="Ruckert C."/>
            <person name="Tauch A."/>
        </authorList>
    </citation>
    <scope>NUCLEOTIDE SEQUENCE [LARGE SCALE GENOMIC DNA]</scope>
    <source>
        <strain evidence="10">DSM 44202</strain>
    </source>
</reference>